<name>A0A9P6WTX4_RHIOR</name>
<keyword evidence="3" id="KW-1185">Reference proteome</keyword>
<accession>A0A9P6WTX4</accession>
<evidence type="ECO:0000256" key="1">
    <source>
        <dbReference type="SAM" id="MobiDB-lite"/>
    </source>
</evidence>
<sequence length="174" mass="18926">MHRVRDVGDDRRSQAGARLAHRGQHRLWPPACTLERQLRGHADGPDLFGHHTDLLLHGLEAADGLAELRPRVGVVQRQREYPVHGAGHQAGIGGGRQFVQRTAAAQALRIGQCPRGLAVHAAMHAVRFDLAGLRGQQPGLPVDVRQDVVRHADPRHVGAHHASALDRQAVRSDG</sequence>
<comment type="caution">
    <text evidence="2">The sequence shown here is derived from an EMBL/GenBank/DDBJ whole genome shotgun (WGS) entry which is preliminary data.</text>
</comment>
<reference evidence="2" key="1">
    <citation type="journal article" date="2020" name="Microb. Genom.">
        <title>Genetic diversity of clinical and environmental Mucorales isolates obtained from an investigation of mucormycosis cases among solid organ transplant recipients.</title>
        <authorList>
            <person name="Nguyen M.H."/>
            <person name="Kaul D."/>
            <person name="Muto C."/>
            <person name="Cheng S.J."/>
            <person name="Richter R.A."/>
            <person name="Bruno V.M."/>
            <person name="Liu G."/>
            <person name="Beyhan S."/>
            <person name="Sundermann A.J."/>
            <person name="Mounaud S."/>
            <person name="Pasculle A.W."/>
            <person name="Nierman W.C."/>
            <person name="Driscoll E."/>
            <person name="Cumbie R."/>
            <person name="Clancy C.J."/>
            <person name="Dupont C.L."/>
        </authorList>
    </citation>
    <scope>NUCLEOTIDE SEQUENCE</scope>
    <source>
        <strain evidence="2">GL11</strain>
    </source>
</reference>
<dbReference type="EMBL" id="JAANQT010007691">
    <property type="protein sequence ID" value="KAG1285706.1"/>
    <property type="molecule type" value="Genomic_DNA"/>
</dbReference>
<organism evidence="2 3">
    <name type="scientific">Rhizopus oryzae</name>
    <name type="common">Mucormycosis agent</name>
    <name type="synonym">Rhizopus arrhizus var. delemar</name>
    <dbReference type="NCBI Taxonomy" id="64495"/>
    <lineage>
        <taxon>Eukaryota</taxon>
        <taxon>Fungi</taxon>
        <taxon>Fungi incertae sedis</taxon>
        <taxon>Mucoromycota</taxon>
        <taxon>Mucoromycotina</taxon>
        <taxon>Mucoromycetes</taxon>
        <taxon>Mucorales</taxon>
        <taxon>Mucorineae</taxon>
        <taxon>Rhizopodaceae</taxon>
        <taxon>Rhizopus</taxon>
    </lineage>
</organism>
<feature type="compositionally biased region" description="Basic and acidic residues" evidence="1">
    <location>
        <begin position="1"/>
        <end position="13"/>
    </location>
</feature>
<evidence type="ECO:0000313" key="3">
    <source>
        <dbReference type="Proteomes" id="UP000716291"/>
    </source>
</evidence>
<gene>
    <name evidence="2" type="ORF">G6F64_014245</name>
</gene>
<dbReference type="AlphaFoldDB" id="A0A9P6WTX4"/>
<feature type="region of interest" description="Disordered" evidence="1">
    <location>
        <begin position="1"/>
        <end position="22"/>
    </location>
</feature>
<proteinExistence type="predicted"/>
<dbReference type="Proteomes" id="UP000716291">
    <property type="component" value="Unassembled WGS sequence"/>
</dbReference>
<evidence type="ECO:0000313" key="2">
    <source>
        <dbReference type="EMBL" id="KAG1285706.1"/>
    </source>
</evidence>
<protein>
    <submittedName>
        <fullName evidence="2">Uncharacterized protein</fullName>
    </submittedName>
</protein>